<name>A0A1H9L729_9BURK</name>
<dbReference type="STRING" id="180197.SAMN02982919_01683"/>
<sequence length="99" mass="10726">MLEETNFVAIQHCAANGTNKPLPSFGGEVIFHGGIGSGWVVVDVRHRVGEIHFIPNAVFPTTPLPNRLLFFVGTTAPHGEVFFGRHFGGKPTLDVLPVH</sequence>
<gene>
    <name evidence="1" type="ORF">SAMN02982919_01683</name>
</gene>
<reference evidence="1 2" key="1">
    <citation type="submission" date="2016-10" db="EMBL/GenBank/DDBJ databases">
        <authorList>
            <person name="de Groot N.N."/>
        </authorList>
    </citation>
    <scope>NUCLEOTIDE SEQUENCE [LARGE SCALE GENOMIC DNA]</scope>
    <source>
        <strain evidence="1 2">ATCC 35958</strain>
    </source>
</reference>
<dbReference type="AlphaFoldDB" id="A0A1H9L729"/>
<protein>
    <submittedName>
        <fullName evidence="1">Uncharacterized protein</fullName>
    </submittedName>
</protein>
<evidence type="ECO:0000313" key="1">
    <source>
        <dbReference type="EMBL" id="SER07236.1"/>
    </source>
</evidence>
<proteinExistence type="predicted"/>
<accession>A0A1H9L729</accession>
<evidence type="ECO:0000313" key="2">
    <source>
        <dbReference type="Proteomes" id="UP000199766"/>
    </source>
</evidence>
<dbReference type="EMBL" id="FOGD01000004">
    <property type="protein sequence ID" value="SER07236.1"/>
    <property type="molecule type" value="Genomic_DNA"/>
</dbReference>
<dbReference type="Proteomes" id="UP000199766">
    <property type="component" value="Unassembled WGS sequence"/>
</dbReference>
<dbReference type="RefSeq" id="WP_143059603.1">
    <property type="nucleotide sequence ID" value="NZ_FOGD01000004.1"/>
</dbReference>
<organism evidence="1 2">
    <name type="scientific">Giesbergeria anulus</name>
    <dbReference type="NCBI Taxonomy" id="180197"/>
    <lineage>
        <taxon>Bacteria</taxon>
        <taxon>Pseudomonadati</taxon>
        <taxon>Pseudomonadota</taxon>
        <taxon>Betaproteobacteria</taxon>
        <taxon>Burkholderiales</taxon>
        <taxon>Comamonadaceae</taxon>
        <taxon>Giesbergeria</taxon>
    </lineage>
</organism>
<keyword evidence="2" id="KW-1185">Reference proteome</keyword>